<gene>
    <name evidence="2" type="ORF">METZ01_LOCUS222684</name>
</gene>
<dbReference type="AlphaFoldDB" id="A0A382G3H8"/>
<protein>
    <recommendedName>
        <fullName evidence="1">Pyridoxamine 5'-phosphate oxidase N-terminal domain-containing protein</fullName>
    </recommendedName>
</protein>
<dbReference type="InterPro" id="IPR012349">
    <property type="entry name" value="Split_barrel_FMN-bd"/>
</dbReference>
<sequence>MATTSTGKIIGDSRFNETFGPPSERAVVKLKTHMPPFVQEFIQAAPFAIMATTDGEGRCDASPKGGKPGFVKVIDEKHLLFPDVAGNRLFQSYQNIDDNPYIGLIFLIPGINETVRVNGKVTIVSKEDLEARNVEVSLYETDDRSKHLQGMLIEVEEAYTHCPRALNFSHLWDAGEIAKNKETSPLPVRTDENYFKHEAGQ</sequence>
<dbReference type="PANTHER" id="PTHR42815">
    <property type="entry name" value="FAD-BINDING, PUTATIVE (AFU_ORTHOLOGUE AFUA_6G07600)-RELATED"/>
    <property type="match status" value="1"/>
</dbReference>
<dbReference type="SUPFAM" id="SSF50475">
    <property type="entry name" value="FMN-binding split barrel"/>
    <property type="match status" value="1"/>
</dbReference>
<reference evidence="2" key="1">
    <citation type="submission" date="2018-05" db="EMBL/GenBank/DDBJ databases">
        <authorList>
            <person name="Lanie J.A."/>
            <person name="Ng W.-L."/>
            <person name="Kazmierczak K.M."/>
            <person name="Andrzejewski T.M."/>
            <person name="Davidsen T.M."/>
            <person name="Wayne K.J."/>
            <person name="Tettelin H."/>
            <person name="Glass J.I."/>
            <person name="Rusch D."/>
            <person name="Podicherti R."/>
            <person name="Tsui H.-C.T."/>
            <person name="Winkler M.E."/>
        </authorList>
    </citation>
    <scope>NUCLEOTIDE SEQUENCE</scope>
</reference>
<dbReference type="InterPro" id="IPR011576">
    <property type="entry name" value="Pyridox_Oxase_N"/>
</dbReference>
<evidence type="ECO:0000259" key="1">
    <source>
        <dbReference type="Pfam" id="PF01243"/>
    </source>
</evidence>
<evidence type="ECO:0000313" key="2">
    <source>
        <dbReference type="EMBL" id="SVB69830.1"/>
    </source>
</evidence>
<dbReference type="PANTHER" id="PTHR42815:SF2">
    <property type="entry name" value="FAD-BINDING, PUTATIVE (AFU_ORTHOLOGUE AFUA_6G07600)-RELATED"/>
    <property type="match status" value="1"/>
</dbReference>
<feature type="domain" description="Pyridoxamine 5'-phosphate oxidase N-terminal" evidence="1">
    <location>
        <begin position="35"/>
        <end position="162"/>
    </location>
</feature>
<name>A0A382G3H8_9ZZZZ</name>
<dbReference type="Gene3D" id="2.30.110.10">
    <property type="entry name" value="Electron Transport, Fmn-binding Protein, Chain A"/>
    <property type="match status" value="1"/>
</dbReference>
<dbReference type="Pfam" id="PF01243">
    <property type="entry name" value="PNPOx_N"/>
    <property type="match status" value="1"/>
</dbReference>
<dbReference type="EMBL" id="UINC01053383">
    <property type="protein sequence ID" value="SVB69830.1"/>
    <property type="molecule type" value="Genomic_DNA"/>
</dbReference>
<accession>A0A382G3H8</accession>
<organism evidence="2">
    <name type="scientific">marine metagenome</name>
    <dbReference type="NCBI Taxonomy" id="408172"/>
    <lineage>
        <taxon>unclassified sequences</taxon>
        <taxon>metagenomes</taxon>
        <taxon>ecological metagenomes</taxon>
    </lineage>
</organism>
<proteinExistence type="predicted"/>